<comment type="caution">
    <text evidence="1">The sequence shown here is derived from an EMBL/GenBank/DDBJ whole genome shotgun (WGS) entry which is preliminary data.</text>
</comment>
<evidence type="ECO:0000313" key="1">
    <source>
        <dbReference type="EMBL" id="KAI7943954.1"/>
    </source>
</evidence>
<accession>A0ACC0E499</accession>
<keyword evidence="2" id="KW-1185">Reference proteome</keyword>
<gene>
    <name evidence="1" type="ORF">MJO28_011482</name>
</gene>
<protein>
    <submittedName>
        <fullName evidence="1">Uncharacterized protein</fullName>
    </submittedName>
</protein>
<reference evidence="1 2" key="3">
    <citation type="journal article" date="2022" name="Microbiol. Spectr.">
        <title>Folding features and dynamics of 3D genome architecture in plant fungal pathogens.</title>
        <authorList>
            <person name="Xia C."/>
        </authorList>
    </citation>
    <scope>NUCLEOTIDE SEQUENCE [LARGE SCALE GENOMIC DNA]</scope>
    <source>
        <strain evidence="1 2">93-210</strain>
    </source>
</reference>
<dbReference type="Proteomes" id="UP001060170">
    <property type="component" value="Chromosome 11"/>
</dbReference>
<dbReference type="EMBL" id="CM045875">
    <property type="protein sequence ID" value="KAI7943954.1"/>
    <property type="molecule type" value="Genomic_DNA"/>
</dbReference>
<name>A0ACC0E499_9BASI</name>
<sequence>MSLQCLYLSLPVGSHSPIPIQIQKTGDHHQGGTCKSLPEIFYLGWDNSQDLNEPQERECGEPHIEVLNENNNLQPQTSNHPKGNNEQPQDDVLDHLIPEIPNNYPDLDSLDTLSNLPQTPSTLVQGSNHSPFDFRCLPNLTQGASNTSVLSVLQNPTSQTSNHRASNGSARRARQSAFTTTKPNEGDEPVRLAFPNQRSGDRSTQGPRRDSPQKGRSSNHMGWEKEKYMKINEWEKEKYEKEQEKERSLLEWEKTKYQAQTNMQKKLRHPTMSHRVRKVTPGEVKV</sequence>
<reference evidence="2" key="1">
    <citation type="journal article" date="2018" name="BMC Genomics">
        <title>Genomic insights into host adaptation between the wheat stripe rust pathogen (Puccinia striiformis f. sp. tritici) and the barley stripe rust pathogen (Puccinia striiformis f. sp. hordei).</title>
        <authorList>
            <person name="Xia C."/>
            <person name="Wang M."/>
            <person name="Yin C."/>
            <person name="Cornejo O.E."/>
            <person name="Hulbert S.H."/>
            <person name="Chen X."/>
        </authorList>
    </citation>
    <scope>NUCLEOTIDE SEQUENCE [LARGE SCALE GENOMIC DNA]</scope>
    <source>
        <strain evidence="2">93-210</strain>
    </source>
</reference>
<proteinExistence type="predicted"/>
<evidence type="ECO:0000313" key="2">
    <source>
        <dbReference type="Proteomes" id="UP001060170"/>
    </source>
</evidence>
<reference evidence="2" key="2">
    <citation type="journal article" date="2018" name="Mol. Plant Microbe Interact.">
        <title>Genome sequence resources for the wheat stripe rust pathogen (Puccinia striiformis f. sp. tritici) and the barley stripe rust pathogen (Puccinia striiformis f. sp. hordei).</title>
        <authorList>
            <person name="Xia C."/>
            <person name="Wang M."/>
            <person name="Yin C."/>
            <person name="Cornejo O.E."/>
            <person name="Hulbert S.H."/>
            <person name="Chen X."/>
        </authorList>
    </citation>
    <scope>NUCLEOTIDE SEQUENCE [LARGE SCALE GENOMIC DNA]</scope>
    <source>
        <strain evidence="2">93-210</strain>
    </source>
</reference>
<organism evidence="1 2">
    <name type="scientific">Puccinia striiformis f. sp. tritici</name>
    <dbReference type="NCBI Taxonomy" id="168172"/>
    <lineage>
        <taxon>Eukaryota</taxon>
        <taxon>Fungi</taxon>
        <taxon>Dikarya</taxon>
        <taxon>Basidiomycota</taxon>
        <taxon>Pucciniomycotina</taxon>
        <taxon>Pucciniomycetes</taxon>
        <taxon>Pucciniales</taxon>
        <taxon>Pucciniaceae</taxon>
        <taxon>Puccinia</taxon>
    </lineage>
</organism>